<keyword evidence="2" id="KW-1185">Reference proteome</keyword>
<comment type="caution">
    <text evidence="1">The sequence shown here is derived from an EMBL/GenBank/DDBJ whole genome shotgun (WGS) entry which is preliminary data.</text>
</comment>
<gene>
    <name evidence="1" type="ORF">KUF71_007501</name>
</gene>
<reference evidence="1" key="1">
    <citation type="submission" date="2021-07" db="EMBL/GenBank/DDBJ databases">
        <authorList>
            <person name="Catto M.A."/>
            <person name="Jacobson A."/>
            <person name="Kennedy G."/>
            <person name="Labadie P."/>
            <person name="Hunt B.G."/>
            <person name="Srinivasan R."/>
        </authorList>
    </citation>
    <scope>NUCLEOTIDE SEQUENCE</scope>
    <source>
        <strain evidence="1">PL_HMW_Pooled</strain>
        <tissue evidence="1">Head</tissue>
    </source>
</reference>
<evidence type="ECO:0000313" key="1">
    <source>
        <dbReference type="EMBL" id="KAK3931686.1"/>
    </source>
</evidence>
<organism evidence="1 2">
    <name type="scientific">Frankliniella fusca</name>
    <dbReference type="NCBI Taxonomy" id="407009"/>
    <lineage>
        <taxon>Eukaryota</taxon>
        <taxon>Metazoa</taxon>
        <taxon>Ecdysozoa</taxon>
        <taxon>Arthropoda</taxon>
        <taxon>Hexapoda</taxon>
        <taxon>Insecta</taxon>
        <taxon>Pterygota</taxon>
        <taxon>Neoptera</taxon>
        <taxon>Paraneoptera</taxon>
        <taxon>Thysanoptera</taxon>
        <taxon>Terebrantia</taxon>
        <taxon>Thripoidea</taxon>
        <taxon>Thripidae</taxon>
        <taxon>Frankliniella</taxon>
    </lineage>
</organism>
<proteinExistence type="predicted"/>
<name>A0AAE1LT64_9NEOP</name>
<dbReference type="Proteomes" id="UP001219518">
    <property type="component" value="Unassembled WGS sequence"/>
</dbReference>
<protein>
    <submittedName>
        <fullName evidence="1">Transposon Tf2-9 polyprotein</fullName>
    </submittedName>
</protein>
<accession>A0AAE1LT64</accession>
<dbReference type="AlphaFoldDB" id="A0AAE1LT64"/>
<dbReference type="EMBL" id="JAHWGI010001427">
    <property type="protein sequence ID" value="KAK3931686.1"/>
    <property type="molecule type" value="Genomic_DNA"/>
</dbReference>
<sequence length="128" mass="14888">MNGDEVPDFAQRRVGNKRLDDIYHDVVKRMHEAYEKNKKYYNLRRREKSFHVGQLVFYANKAQQSDKAKFISKKLSPNFLGPCTVESRKGTAGYMLRNAKGDLIGPYHVQYLVAMNDRGTRLNIFSIN</sequence>
<evidence type="ECO:0000313" key="2">
    <source>
        <dbReference type="Proteomes" id="UP001219518"/>
    </source>
</evidence>
<reference evidence="1" key="2">
    <citation type="journal article" date="2023" name="BMC Genomics">
        <title>Pest status, molecular evolution, and epigenetic factors derived from the genome assembly of Frankliniella fusca, a thysanopteran phytovirus vector.</title>
        <authorList>
            <person name="Catto M.A."/>
            <person name="Labadie P.E."/>
            <person name="Jacobson A.L."/>
            <person name="Kennedy G.G."/>
            <person name="Srinivasan R."/>
            <person name="Hunt B.G."/>
        </authorList>
    </citation>
    <scope>NUCLEOTIDE SEQUENCE</scope>
    <source>
        <strain evidence="1">PL_HMW_Pooled</strain>
    </source>
</reference>